<dbReference type="InterPro" id="IPR050710">
    <property type="entry name" value="Band7/mec-2_domain"/>
</dbReference>
<dbReference type="SUPFAM" id="SSF117892">
    <property type="entry name" value="Band 7/SPFH domain"/>
    <property type="match status" value="1"/>
</dbReference>
<dbReference type="PANTHER" id="PTHR43327">
    <property type="entry name" value="STOMATIN-LIKE PROTEIN 2, MITOCHONDRIAL"/>
    <property type="match status" value="1"/>
</dbReference>
<evidence type="ECO:0000256" key="1">
    <source>
        <dbReference type="ARBA" id="ARBA00004173"/>
    </source>
</evidence>
<dbReference type="Proteomes" id="UP001362899">
    <property type="component" value="Unassembled WGS sequence"/>
</dbReference>
<comment type="similarity">
    <text evidence="2">Belongs to the band 7/mec-2 family.</text>
</comment>
<dbReference type="GO" id="GO:0005739">
    <property type="term" value="C:mitochondrion"/>
    <property type="evidence" value="ECO:0007669"/>
    <property type="project" value="UniProtKB-SubCell"/>
</dbReference>
<dbReference type="InterPro" id="IPR001972">
    <property type="entry name" value="Stomatin_HflK_fam"/>
</dbReference>
<name>A0AAV5RNX3_STABA</name>
<dbReference type="GO" id="GO:0098552">
    <property type="term" value="C:side of membrane"/>
    <property type="evidence" value="ECO:0007669"/>
    <property type="project" value="UniProtKB-ARBA"/>
</dbReference>
<dbReference type="GO" id="GO:0007005">
    <property type="term" value="P:mitochondrion organization"/>
    <property type="evidence" value="ECO:0007669"/>
    <property type="project" value="TreeGrafter"/>
</dbReference>
<comment type="subcellular location">
    <subcellularLocation>
        <location evidence="1">Mitochondrion</location>
    </subcellularLocation>
</comment>
<evidence type="ECO:0000256" key="3">
    <source>
        <dbReference type="ARBA" id="ARBA00023128"/>
    </source>
</evidence>
<dbReference type="Pfam" id="PF01145">
    <property type="entry name" value="Band_7"/>
    <property type="match status" value="1"/>
</dbReference>
<evidence type="ECO:0000313" key="6">
    <source>
        <dbReference type="Proteomes" id="UP001362899"/>
    </source>
</evidence>
<gene>
    <name evidence="5" type="ORF">DASB73_042220</name>
</gene>
<dbReference type="AlphaFoldDB" id="A0AAV5RNX3"/>
<dbReference type="Gene3D" id="3.30.479.30">
    <property type="entry name" value="Band 7 domain"/>
    <property type="match status" value="1"/>
</dbReference>
<dbReference type="InterPro" id="IPR001107">
    <property type="entry name" value="Band_7"/>
</dbReference>
<dbReference type="EMBL" id="BTGC01000008">
    <property type="protein sequence ID" value="GMM53259.1"/>
    <property type="molecule type" value="Genomic_DNA"/>
</dbReference>
<reference evidence="5 6" key="1">
    <citation type="journal article" date="2023" name="Elife">
        <title>Identification of key yeast species and microbe-microbe interactions impacting larval growth of Drosophila in the wild.</title>
        <authorList>
            <person name="Mure A."/>
            <person name="Sugiura Y."/>
            <person name="Maeda R."/>
            <person name="Honda K."/>
            <person name="Sakurai N."/>
            <person name="Takahashi Y."/>
            <person name="Watada M."/>
            <person name="Katoh T."/>
            <person name="Gotoh A."/>
            <person name="Gotoh Y."/>
            <person name="Taniguchi I."/>
            <person name="Nakamura K."/>
            <person name="Hayashi T."/>
            <person name="Katayama T."/>
            <person name="Uemura T."/>
            <person name="Hattori Y."/>
        </authorList>
    </citation>
    <scope>NUCLEOTIDE SEQUENCE [LARGE SCALE GENOMIC DNA]</scope>
    <source>
        <strain evidence="5 6">SB-73</strain>
    </source>
</reference>
<dbReference type="FunFam" id="3.30.479.30:FF:000004">
    <property type="entry name" value="Putative membrane protease family, stomatin"/>
    <property type="match status" value="1"/>
</dbReference>
<evidence type="ECO:0000259" key="4">
    <source>
        <dbReference type="SMART" id="SM00244"/>
    </source>
</evidence>
<evidence type="ECO:0000256" key="2">
    <source>
        <dbReference type="ARBA" id="ARBA00008164"/>
    </source>
</evidence>
<protein>
    <recommendedName>
        <fullName evidence="4">Band 7 domain-containing protein</fullName>
    </recommendedName>
</protein>
<comment type="caution">
    <text evidence="5">The sequence shown here is derived from an EMBL/GenBank/DDBJ whole genome shotgun (WGS) entry which is preliminary data.</text>
</comment>
<dbReference type="InterPro" id="IPR032435">
    <property type="entry name" value="STML2-like_C"/>
</dbReference>
<evidence type="ECO:0000313" key="5">
    <source>
        <dbReference type="EMBL" id="GMM53259.1"/>
    </source>
</evidence>
<accession>A0AAV5RNX3</accession>
<dbReference type="PANTHER" id="PTHR43327:SF10">
    <property type="entry name" value="STOMATIN-LIKE PROTEIN 2, MITOCHONDRIAL"/>
    <property type="match status" value="1"/>
</dbReference>
<sequence>MLRALTQARLPTKQAVQNIAARSFTNESLTYFQKRNLPRNTIIKFVPQQEEWVIERMGRFSKILKPGPHILMPIIDSIRHVQTMKETAIQIDRQAAITADNVTLYLDGVLFVQVIDAYKASYGVQDALYAITQLAQTTMRSEIGKLTLQDVLRERQELNKRITQSINEAASAWGMRCLRHEIKDIKPPNDVLDAMHRQVSAERAKRAEILESEGHLQAAINTAEGERQMSVSRAEGLAKSISLISKAINDSPGGVEAMNLQVANRYVDAFKQLAREGTCVVIPAKLDDISGLVASGLSVFKQLDAKQKSIAADNGAKETNRIKSQEVK</sequence>
<dbReference type="PRINTS" id="PR00721">
    <property type="entry name" value="STOMATIN"/>
</dbReference>
<dbReference type="CDD" id="cd08829">
    <property type="entry name" value="SPFH_paraslipin"/>
    <property type="match status" value="1"/>
</dbReference>
<organism evidence="5 6">
    <name type="scientific">Starmerella bacillaris</name>
    <name type="common">Yeast</name>
    <name type="synonym">Candida zemplinina</name>
    <dbReference type="NCBI Taxonomy" id="1247836"/>
    <lineage>
        <taxon>Eukaryota</taxon>
        <taxon>Fungi</taxon>
        <taxon>Dikarya</taxon>
        <taxon>Ascomycota</taxon>
        <taxon>Saccharomycotina</taxon>
        <taxon>Dipodascomycetes</taxon>
        <taxon>Dipodascales</taxon>
        <taxon>Trichomonascaceae</taxon>
        <taxon>Starmerella</taxon>
    </lineage>
</organism>
<keyword evidence="3" id="KW-0496">Mitochondrion</keyword>
<keyword evidence="6" id="KW-1185">Reference proteome</keyword>
<dbReference type="InterPro" id="IPR036013">
    <property type="entry name" value="Band_7/SPFH_dom_sf"/>
</dbReference>
<dbReference type="Pfam" id="PF16200">
    <property type="entry name" value="Band_7_C"/>
    <property type="match status" value="1"/>
</dbReference>
<dbReference type="GO" id="GO:0005886">
    <property type="term" value="C:plasma membrane"/>
    <property type="evidence" value="ECO:0007669"/>
    <property type="project" value="UniProtKB-ARBA"/>
</dbReference>
<proteinExistence type="inferred from homology"/>
<feature type="domain" description="Band 7" evidence="4">
    <location>
        <begin position="41"/>
        <end position="199"/>
    </location>
</feature>
<dbReference type="SMART" id="SM00244">
    <property type="entry name" value="PHB"/>
    <property type="match status" value="1"/>
</dbReference>